<proteinExistence type="predicted"/>
<dbReference type="InterPro" id="IPR053720">
    <property type="entry name" value="Psm_Assembly_Chaperone"/>
</dbReference>
<accession>A0A397JT46</accession>
<organism evidence="1 2">
    <name type="scientific">Diversispora epigaea</name>
    <dbReference type="NCBI Taxonomy" id="1348612"/>
    <lineage>
        <taxon>Eukaryota</taxon>
        <taxon>Fungi</taxon>
        <taxon>Fungi incertae sedis</taxon>
        <taxon>Mucoromycota</taxon>
        <taxon>Glomeromycotina</taxon>
        <taxon>Glomeromycetes</taxon>
        <taxon>Diversisporales</taxon>
        <taxon>Diversisporaceae</taxon>
        <taxon>Diversispora</taxon>
    </lineage>
</organism>
<reference evidence="1 2" key="1">
    <citation type="submission" date="2018-08" db="EMBL/GenBank/DDBJ databases">
        <title>Genome and evolution of the arbuscular mycorrhizal fungus Diversispora epigaea (formerly Glomus versiforme) and its bacterial endosymbionts.</title>
        <authorList>
            <person name="Sun X."/>
            <person name="Fei Z."/>
            <person name="Harrison M."/>
        </authorList>
    </citation>
    <scope>NUCLEOTIDE SEQUENCE [LARGE SCALE GENOMIC DNA]</scope>
    <source>
        <strain evidence="1 2">IT104</strain>
    </source>
</reference>
<keyword evidence="2" id="KW-1185">Reference proteome</keyword>
<dbReference type="STRING" id="1348612.A0A397JT46"/>
<dbReference type="EMBL" id="PQFF01000024">
    <property type="protein sequence ID" value="RHZ88083.1"/>
    <property type="molecule type" value="Genomic_DNA"/>
</dbReference>
<evidence type="ECO:0000313" key="1">
    <source>
        <dbReference type="EMBL" id="RHZ88083.1"/>
    </source>
</evidence>
<dbReference type="OrthoDB" id="5593278at2759"/>
<dbReference type="Proteomes" id="UP000266861">
    <property type="component" value="Unassembled WGS sequence"/>
</dbReference>
<protein>
    <submittedName>
        <fullName evidence="1">Uncharacterized protein</fullName>
    </submittedName>
</protein>
<dbReference type="PANTHER" id="PTHR31051:SF1">
    <property type="entry name" value="PROTEASOME ASSEMBLY CHAPERONE 3"/>
    <property type="match status" value="1"/>
</dbReference>
<sequence length="145" mass="16306">MTTTAFLQTRQSARIINGVHTEVLVTGFRDKILVLVTQYGKIGSLLHVTMQSQTMTTSDTLSSSSNNVNFLLGSHSPLYQLYATNFSTIISSENPNEGRSLLIGLALKVNKKNNNNNNDNIDDEFEFDKELFEQVELMVKECKVW</sequence>
<dbReference type="PANTHER" id="PTHR31051">
    <property type="entry name" value="PROTEASOME ASSEMBLY CHAPERONE 3"/>
    <property type="match status" value="1"/>
</dbReference>
<dbReference type="Pfam" id="PF10178">
    <property type="entry name" value="PAC3"/>
    <property type="match status" value="1"/>
</dbReference>
<name>A0A397JT46_9GLOM</name>
<dbReference type="GO" id="GO:0043248">
    <property type="term" value="P:proteasome assembly"/>
    <property type="evidence" value="ECO:0007669"/>
    <property type="project" value="InterPro"/>
</dbReference>
<comment type="caution">
    <text evidence="1">The sequence shown here is derived from an EMBL/GenBank/DDBJ whole genome shotgun (WGS) entry which is preliminary data.</text>
</comment>
<dbReference type="InterPro" id="IPR018788">
    <property type="entry name" value="Proteasome_assmbl_chp_3"/>
</dbReference>
<evidence type="ECO:0000313" key="2">
    <source>
        <dbReference type="Proteomes" id="UP000266861"/>
    </source>
</evidence>
<dbReference type="Gene3D" id="3.30.230.90">
    <property type="match status" value="1"/>
</dbReference>
<gene>
    <name evidence="1" type="ORF">Glove_26g167</name>
</gene>
<dbReference type="AlphaFoldDB" id="A0A397JT46"/>